<proteinExistence type="predicted"/>
<evidence type="ECO:0000313" key="2">
    <source>
        <dbReference type="EMBL" id="KAK0629315.1"/>
    </source>
</evidence>
<comment type="caution">
    <text evidence="2">The sequence shown here is derived from an EMBL/GenBank/DDBJ whole genome shotgun (WGS) entry which is preliminary data.</text>
</comment>
<feature type="region of interest" description="Disordered" evidence="1">
    <location>
        <begin position="1"/>
        <end position="40"/>
    </location>
</feature>
<evidence type="ECO:0000256" key="1">
    <source>
        <dbReference type="SAM" id="MobiDB-lite"/>
    </source>
</evidence>
<organism evidence="2 3">
    <name type="scientific">Bombardia bombarda</name>
    <dbReference type="NCBI Taxonomy" id="252184"/>
    <lineage>
        <taxon>Eukaryota</taxon>
        <taxon>Fungi</taxon>
        <taxon>Dikarya</taxon>
        <taxon>Ascomycota</taxon>
        <taxon>Pezizomycotina</taxon>
        <taxon>Sordariomycetes</taxon>
        <taxon>Sordariomycetidae</taxon>
        <taxon>Sordariales</taxon>
        <taxon>Lasiosphaeriaceae</taxon>
        <taxon>Bombardia</taxon>
    </lineage>
</organism>
<dbReference type="AlphaFoldDB" id="A0AA40C8W2"/>
<dbReference type="Proteomes" id="UP001174934">
    <property type="component" value="Unassembled WGS sequence"/>
</dbReference>
<dbReference type="EMBL" id="JAULSR010000002">
    <property type="protein sequence ID" value="KAK0629315.1"/>
    <property type="molecule type" value="Genomic_DNA"/>
</dbReference>
<protein>
    <submittedName>
        <fullName evidence="2">Uncharacterized protein</fullName>
    </submittedName>
</protein>
<name>A0AA40C8W2_9PEZI</name>
<keyword evidence="3" id="KW-1185">Reference proteome</keyword>
<evidence type="ECO:0000313" key="3">
    <source>
        <dbReference type="Proteomes" id="UP001174934"/>
    </source>
</evidence>
<sequence length="57" mass="5806">MACSSAHSAPIKHNGPGSAATSIAESIVKPSEATGGSGKTRCVAEPYKDAMCWDRAI</sequence>
<reference evidence="2" key="1">
    <citation type="submission" date="2023-06" db="EMBL/GenBank/DDBJ databases">
        <title>Genome-scale phylogeny and comparative genomics of the fungal order Sordariales.</title>
        <authorList>
            <consortium name="Lawrence Berkeley National Laboratory"/>
            <person name="Hensen N."/>
            <person name="Bonometti L."/>
            <person name="Westerberg I."/>
            <person name="Brannstrom I.O."/>
            <person name="Guillou S."/>
            <person name="Cros-Aarteil S."/>
            <person name="Calhoun S."/>
            <person name="Haridas S."/>
            <person name="Kuo A."/>
            <person name="Mondo S."/>
            <person name="Pangilinan J."/>
            <person name="Riley R."/>
            <person name="LaButti K."/>
            <person name="Andreopoulos B."/>
            <person name="Lipzen A."/>
            <person name="Chen C."/>
            <person name="Yanf M."/>
            <person name="Daum C."/>
            <person name="Ng V."/>
            <person name="Clum A."/>
            <person name="Steindorff A."/>
            <person name="Ohm R."/>
            <person name="Martin F."/>
            <person name="Silar P."/>
            <person name="Natvig D."/>
            <person name="Lalanne C."/>
            <person name="Gautier V."/>
            <person name="Ament-velasquez S.L."/>
            <person name="Kruys A."/>
            <person name="Hutchinson M.I."/>
            <person name="Powell A.J."/>
            <person name="Barry K."/>
            <person name="Miller A.N."/>
            <person name="Grigoriev I.V."/>
            <person name="Debuchy R."/>
            <person name="Gladieux P."/>
            <person name="Thoren M.H."/>
            <person name="Johannesson H."/>
        </authorList>
    </citation>
    <scope>NUCLEOTIDE SEQUENCE</scope>
    <source>
        <strain evidence="2">SMH3391-2</strain>
    </source>
</reference>
<gene>
    <name evidence="2" type="ORF">B0T17DRAFT_615103</name>
</gene>
<accession>A0AA40C8W2</accession>